<feature type="compositionally biased region" description="Low complexity" evidence="1">
    <location>
        <begin position="59"/>
        <end position="75"/>
    </location>
</feature>
<feature type="compositionally biased region" description="Low complexity" evidence="1">
    <location>
        <begin position="638"/>
        <end position="652"/>
    </location>
</feature>
<organism evidence="2 3">
    <name type="scientific">Allacma fusca</name>
    <dbReference type="NCBI Taxonomy" id="39272"/>
    <lineage>
        <taxon>Eukaryota</taxon>
        <taxon>Metazoa</taxon>
        <taxon>Ecdysozoa</taxon>
        <taxon>Arthropoda</taxon>
        <taxon>Hexapoda</taxon>
        <taxon>Collembola</taxon>
        <taxon>Symphypleona</taxon>
        <taxon>Sminthuridae</taxon>
        <taxon>Allacma</taxon>
    </lineage>
</organism>
<reference evidence="2" key="1">
    <citation type="submission" date="2021-06" db="EMBL/GenBank/DDBJ databases">
        <authorList>
            <person name="Hodson N. C."/>
            <person name="Mongue J. A."/>
            <person name="Jaron S. K."/>
        </authorList>
    </citation>
    <scope>NUCLEOTIDE SEQUENCE</scope>
</reference>
<feature type="compositionally biased region" description="Polar residues" evidence="1">
    <location>
        <begin position="97"/>
        <end position="118"/>
    </location>
</feature>
<feature type="compositionally biased region" description="Low complexity" evidence="1">
    <location>
        <begin position="142"/>
        <end position="155"/>
    </location>
</feature>
<feature type="region of interest" description="Disordered" evidence="1">
    <location>
        <begin position="416"/>
        <end position="529"/>
    </location>
</feature>
<feature type="compositionally biased region" description="Low complexity" evidence="1">
    <location>
        <begin position="517"/>
        <end position="529"/>
    </location>
</feature>
<dbReference type="EMBL" id="CAJVCH010507651">
    <property type="protein sequence ID" value="CAG7821359.1"/>
    <property type="molecule type" value="Genomic_DNA"/>
</dbReference>
<feature type="compositionally biased region" description="Basic and acidic residues" evidence="1">
    <location>
        <begin position="624"/>
        <end position="637"/>
    </location>
</feature>
<feature type="compositionally biased region" description="Basic residues" evidence="1">
    <location>
        <begin position="723"/>
        <end position="732"/>
    </location>
</feature>
<feature type="compositionally biased region" description="Pro residues" evidence="1">
    <location>
        <begin position="465"/>
        <end position="474"/>
    </location>
</feature>
<proteinExistence type="predicted"/>
<gene>
    <name evidence="2" type="ORF">AFUS01_LOCUS31702</name>
</gene>
<feature type="region of interest" description="Disordered" evidence="1">
    <location>
        <begin position="564"/>
        <end position="664"/>
    </location>
</feature>
<evidence type="ECO:0000313" key="3">
    <source>
        <dbReference type="Proteomes" id="UP000708208"/>
    </source>
</evidence>
<feature type="region of interest" description="Disordered" evidence="1">
    <location>
        <begin position="809"/>
        <end position="857"/>
    </location>
</feature>
<sequence length="990" mass="108322">MYGRKLKVKKKSKTGIKSNDGGSNWGPRVALYEREREQATHQQYVQKQQVRPPQQHNQASTSSSASVSNSATYSTHYGLQDKYSSSKQRLKEKENNDSGIVPSSINSHYSGSCSSNYHQRALPINVPLPTSAPARPGKQLPSSGNSLNSSNGNLSKPLTVIIPPPEHFPVASDFGPDRHSSVPSTKTWRSSPDHQPDIDNDSDIERGHTRIAPPPEFGKNVKQSSHGPLSPTIIVIDSPRRANSRTEHSSDQYETRQAKSNENADERDSLSQMNHLILEATPEKVSGAAISALAQGLAMVYVPMESTPVPGPSSSSKPLKKTAEQQAVENLDDVIDSISRSGRSSTTGSCTYSTEPMEEPKVEKPLLQTVALLREKESEMDSLLESFDSVMFKPKPNAVAGINPGICGNTFNNNGNNSSASTNSPNSSDSGSSKGYENTRSEADISGATGPPPTPVRVKQQISESPPPLPPPNIKPKKPDKNLRFSEQLENIHQSPFHRTKLPRLGKKVSIPTTPETQSQHSQQDTQSVTTEVVDLKRFNTMSTGHASESSFPTVLSCGHMKTSSNYSTLSSVTSSLTDDDHDDRNSKRDSRSAIQQLRDLSILIGGGQNNSNGSPPVVPTTNNKDKVKSEKHRRDSQGSSGTDSGKGSGSSPTETSPKDNKNSYGIPCAFSKSDCDDCYKVFKNPLAIDSSCSHSSGTSPLSSQDRCENYHRHLIIQEQSRLKHSAGKSRSHNLSSQGSSSGSSTGTGGMKKSKKSKKHKKTHQLVFEYCDCRHCDCSAHRTLSEGQSGIISSKKPHQDLQLVVGRNKNNVGLKSNNDILNTMPNGSNGNGANRNKRSPGNSSSSGNDSHPNNSNLFTIDEEEIGEVGDFTANPNTNQKQTFMDVAAKDLNSDEGKDHWHPKCWLATDATMGWSDLESLYSQNVKLDKPQNINDECWTCWKEIAENRKFTGPDANRTVDRTKRMFIWLNKRHKEFNAPWWEVGFVFFVK</sequence>
<keyword evidence="3" id="KW-1185">Reference proteome</keyword>
<feature type="compositionally biased region" description="Basic and acidic residues" evidence="1">
    <location>
        <begin position="238"/>
        <end position="268"/>
    </location>
</feature>
<feature type="region of interest" description="Disordered" evidence="1">
    <location>
        <begin position="338"/>
        <end position="361"/>
    </location>
</feature>
<feature type="compositionally biased region" description="Polar residues" evidence="1">
    <location>
        <begin position="809"/>
        <end position="833"/>
    </location>
</feature>
<dbReference type="Proteomes" id="UP000708208">
    <property type="component" value="Unassembled WGS sequence"/>
</dbReference>
<feature type="compositionally biased region" description="Low complexity" evidence="1">
    <location>
        <begin position="736"/>
        <end position="745"/>
    </location>
</feature>
<accession>A0A8J2LEW7</accession>
<comment type="caution">
    <text evidence="2">The sequence shown here is derived from an EMBL/GenBank/DDBJ whole genome shotgun (WGS) entry which is preliminary data.</text>
</comment>
<feature type="compositionally biased region" description="Polar residues" evidence="1">
    <location>
        <begin position="40"/>
        <end position="58"/>
    </location>
</feature>
<evidence type="ECO:0000256" key="1">
    <source>
        <dbReference type="SAM" id="MobiDB-lite"/>
    </source>
</evidence>
<feature type="compositionally biased region" description="Basic and acidic residues" evidence="1">
    <location>
        <begin position="191"/>
        <end position="208"/>
    </location>
</feature>
<feature type="region of interest" description="Disordered" evidence="1">
    <location>
        <begin position="721"/>
        <end position="761"/>
    </location>
</feature>
<feature type="compositionally biased region" description="Basic and acidic residues" evidence="1">
    <location>
        <begin position="583"/>
        <end position="592"/>
    </location>
</feature>
<feature type="compositionally biased region" description="Low complexity" evidence="1">
    <location>
        <begin position="564"/>
        <end position="577"/>
    </location>
</feature>
<feature type="compositionally biased region" description="Low complexity" evidence="1">
    <location>
        <begin position="839"/>
        <end position="856"/>
    </location>
</feature>
<evidence type="ECO:0000313" key="2">
    <source>
        <dbReference type="EMBL" id="CAG7821359.1"/>
    </source>
</evidence>
<feature type="compositionally biased region" description="Low complexity" evidence="1">
    <location>
        <begin position="416"/>
        <end position="436"/>
    </location>
</feature>
<feature type="compositionally biased region" description="Basic residues" evidence="1">
    <location>
        <begin position="496"/>
        <end position="507"/>
    </location>
</feature>
<feature type="region of interest" description="Disordered" evidence="1">
    <location>
        <begin position="1"/>
        <end position="268"/>
    </location>
</feature>
<feature type="compositionally biased region" description="Basic residues" evidence="1">
    <location>
        <begin position="1"/>
        <end position="14"/>
    </location>
</feature>
<dbReference type="AlphaFoldDB" id="A0A8J2LEW7"/>
<protein>
    <submittedName>
        <fullName evidence="2">Uncharacterized protein</fullName>
    </submittedName>
</protein>
<feature type="compositionally biased region" description="Basic residues" evidence="1">
    <location>
        <begin position="752"/>
        <end position="761"/>
    </location>
</feature>
<feature type="compositionally biased region" description="Polar residues" evidence="1">
    <location>
        <begin position="181"/>
        <end position="190"/>
    </location>
</feature>
<feature type="compositionally biased region" description="Low complexity" evidence="1">
    <location>
        <begin position="338"/>
        <end position="354"/>
    </location>
</feature>
<name>A0A8J2LEW7_9HEXA</name>